<dbReference type="InterPro" id="IPR036390">
    <property type="entry name" value="WH_DNA-bd_sf"/>
</dbReference>
<dbReference type="OrthoDB" id="910057at2759"/>
<evidence type="ECO:0000313" key="3">
    <source>
        <dbReference type="Proteomes" id="UP000594638"/>
    </source>
</evidence>
<evidence type="ECO:0000313" key="2">
    <source>
        <dbReference type="EMBL" id="CAA2965823.1"/>
    </source>
</evidence>
<protein>
    <submittedName>
        <fullName evidence="2">Caffeate O-methyltransferase, partial</fullName>
    </submittedName>
</protein>
<keyword evidence="3" id="KW-1185">Reference proteome</keyword>
<dbReference type="AlphaFoldDB" id="A0A8S0QEW6"/>
<comment type="caution">
    <text evidence="2">The sequence shown here is derived from an EMBL/GenBank/DDBJ whole genome shotgun (WGS) entry which is preliminary data.</text>
</comment>
<dbReference type="GO" id="GO:0046983">
    <property type="term" value="F:protein dimerization activity"/>
    <property type="evidence" value="ECO:0007669"/>
    <property type="project" value="InterPro"/>
</dbReference>
<dbReference type="Proteomes" id="UP000594638">
    <property type="component" value="Unassembled WGS sequence"/>
</dbReference>
<proteinExistence type="predicted"/>
<dbReference type="EMBL" id="CACTIH010001849">
    <property type="protein sequence ID" value="CAA2965823.1"/>
    <property type="molecule type" value="Genomic_DNA"/>
</dbReference>
<dbReference type="Pfam" id="PF08100">
    <property type="entry name" value="Dimerisation"/>
    <property type="match status" value="1"/>
</dbReference>
<dbReference type="InterPro" id="IPR036388">
    <property type="entry name" value="WH-like_DNA-bd_sf"/>
</dbReference>
<dbReference type="Gene3D" id="1.10.10.10">
    <property type="entry name" value="Winged helix-like DNA-binding domain superfamily/Winged helix DNA-binding domain"/>
    <property type="match status" value="1"/>
</dbReference>
<gene>
    <name evidence="2" type="ORF">OLEA9_A090948</name>
</gene>
<accession>A0A8S0QEW6</accession>
<name>A0A8S0QEW6_OLEEU</name>
<dbReference type="SUPFAM" id="SSF46785">
    <property type="entry name" value="Winged helix' DNA-binding domain"/>
    <property type="match status" value="1"/>
</dbReference>
<dbReference type="InterPro" id="IPR012967">
    <property type="entry name" value="COMT_dimerisation"/>
</dbReference>
<organism evidence="2 3">
    <name type="scientific">Olea europaea subsp. europaea</name>
    <dbReference type="NCBI Taxonomy" id="158383"/>
    <lineage>
        <taxon>Eukaryota</taxon>
        <taxon>Viridiplantae</taxon>
        <taxon>Streptophyta</taxon>
        <taxon>Embryophyta</taxon>
        <taxon>Tracheophyta</taxon>
        <taxon>Spermatophyta</taxon>
        <taxon>Magnoliopsida</taxon>
        <taxon>eudicotyledons</taxon>
        <taxon>Gunneridae</taxon>
        <taxon>Pentapetalae</taxon>
        <taxon>asterids</taxon>
        <taxon>lamiids</taxon>
        <taxon>Lamiales</taxon>
        <taxon>Oleaceae</taxon>
        <taxon>Oleeae</taxon>
        <taxon>Olea</taxon>
    </lineage>
</organism>
<reference evidence="2 3" key="1">
    <citation type="submission" date="2019-12" db="EMBL/GenBank/DDBJ databases">
        <authorList>
            <person name="Alioto T."/>
            <person name="Alioto T."/>
            <person name="Gomez Garrido J."/>
        </authorList>
    </citation>
    <scope>NUCLEOTIDE SEQUENCE [LARGE SCALE GENOMIC DNA]</scope>
</reference>
<feature type="domain" description="O-methyltransferase dimerisation" evidence="1">
    <location>
        <begin position="2"/>
        <end position="54"/>
    </location>
</feature>
<sequence>MLLASASVLPMVLKTAIELDLLEIMKKASPGAFITASELAQQLPIKNPDQLPRLSGFSACLLALLL</sequence>
<dbReference type="Gramene" id="OE9A090948T1">
    <property type="protein sequence ID" value="OE9A090948C1"/>
    <property type="gene ID" value="OE9A090948"/>
</dbReference>
<evidence type="ECO:0000259" key="1">
    <source>
        <dbReference type="Pfam" id="PF08100"/>
    </source>
</evidence>